<name>X1BQH2_9ZZZZ</name>
<feature type="transmembrane region" description="Helical" evidence="1">
    <location>
        <begin position="53"/>
        <end position="73"/>
    </location>
</feature>
<sequence length="134" mass="15562">YAFFILAFLDFIYLTEKYVINRSKYIITYIFLTAFIINVIMIFFPGLMPLIRYINYGLLYSEAAIILIIYLFLVINTTDEMRRKSLLIIIGLLICIIAEFLDTEALLMSGLVLPFYSPILFAIGATVFTYAHRK</sequence>
<evidence type="ECO:0000256" key="1">
    <source>
        <dbReference type="SAM" id="Phobius"/>
    </source>
</evidence>
<feature type="non-terminal residue" evidence="2">
    <location>
        <position position="1"/>
    </location>
</feature>
<feature type="transmembrane region" description="Helical" evidence="1">
    <location>
        <begin position="113"/>
        <end position="131"/>
    </location>
</feature>
<dbReference type="EMBL" id="BART01016804">
    <property type="protein sequence ID" value="GAG86403.1"/>
    <property type="molecule type" value="Genomic_DNA"/>
</dbReference>
<evidence type="ECO:0000313" key="2">
    <source>
        <dbReference type="EMBL" id="GAG86403.1"/>
    </source>
</evidence>
<feature type="transmembrane region" description="Helical" evidence="1">
    <location>
        <begin position="85"/>
        <end position="101"/>
    </location>
</feature>
<feature type="transmembrane region" description="Helical" evidence="1">
    <location>
        <begin position="26"/>
        <end position="47"/>
    </location>
</feature>
<keyword evidence="1" id="KW-1133">Transmembrane helix</keyword>
<proteinExistence type="predicted"/>
<keyword evidence="1" id="KW-0812">Transmembrane</keyword>
<accession>X1BQH2</accession>
<evidence type="ECO:0008006" key="3">
    <source>
        <dbReference type="Google" id="ProtNLM"/>
    </source>
</evidence>
<keyword evidence="1" id="KW-0472">Membrane</keyword>
<reference evidence="2" key="1">
    <citation type="journal article" date="2014" name="Front. Microbiol.">
        <title>High frequency of phylogenetically diverse reductive dehalogenase-homologous genes in deep subseafloor sedimentary metagenomes.</title>
        <authorList>
            <person name="Kawai M."/>
            <person name="Futagami T."/>
            <person name="Toyoda A."/>
            <person name="Takaki Y."/>
            <person name="Nishi S."/>
            <person name="Hori S."/>
            <person name="Arai W."/>
            <person name="Tsubouchi T."/>
            <person name="Morono Y."/>
            <person name="Uchiyama I."/>
            <person name="Ito T."/>
            <person name="Fujiyama A."/>
            <person name="Inagaki F."/>
            <person name="Takami H."/>
        </authorList>
    </citation>
    <scope>NUCLEOTIDE SEQUENCE</scope>
    <source>
        <strain evidence="2">Expedition CK06-06</strain>
    </source>
</reference>
<comment type="caution">
    <text evidence="2">The sequence shown here is derived from an EMBL/GenBank/DDBJ whole genome shotgun (WGS) entry which is preliminary data.</text>
</comment>
<organism evidence="2">
    <name type="scientific">marine sediment metagenome</name>
    <dbReference type="NCBI Taxonomy" id="412755"/>
    <lineage>
        <taxon>unclassified sequences</taxon>
        <taxon>metagenomes</taxon>
        <taxon>ecological metagenomes</taxon>
    </lineage>
</organism>
<dbReference type="AlphaFoldDB" id="X1BQH2"/>
<protein>
    <recommendedName>
        <fullName evidence="3">7TM-DISM receptor extracellular domain-containing protein</fullName>
    </recommendedName>
</protein>
<gene>
    <name evidence="2" type="ORF">S01H4_32203</name>
</gene>